<dbReference type="PANTHER" id="PTHR30399:SF1">
    <property type="entry name" value="UTP PYROPHOSPHATASE"/>
    <property type="match status" value="1"/>
</dbReference>
<dbReference type="KEGG" id="bsol:FSW04_05775"/>
<protein>
    <submittedName>
        <fullName evidence="2">M48 family metallopeptidase</fullName>
    </submittedName>
</protein>
<name>A0A5B8U2Q1_9ACTN</name>
<dbReference type="InterPro" id="IPR053136">
    <property type="entry name" value="UTP_pyrophosphatase-like"/>
</dbReference>
<dbReference type="EMBL" id="CP042430">
    <property type="protein sequence ID" value="QEC47145.1"/>
    <property type="molecule type" value="Genomic_DNA"/>
</dbReference>
<dbReference type="InterPro" id="IPR002725">
    <property type="entry name" value="YgjP-like_metallopeptidase"/>
</dbReference>
<organism evidence="2 3">
    <name type="scientific">Baekduia soli</name>
    <dbReference type="NCBI Taxonomy" id="496014"/>
    <lineage>
        <taxon>Bacteria</taxon>
        <taxon>Bacillati</taxon>
        <taxon>Actinomycetota</taxon>
        <taxon>Thermoleophilia</taxon>
        <taxon>Solirubrobacterales</taxon>
        <taxon>Baekduiaceae</taxon>
        <taxon>Baekduia</taxon>
    </lineage>
</organism>
<dbReference type="OrthoDB" id="9811177at2"/>
<dbReference type="Gene3D" id="3.30.2010.10">
    <property type="entry name" value="Metalloproteases ('zincins'), catalytic domain"/>
    <property type="match status" value="1"/>
</dbReference>
<dbReference type="AlphaFoldDB" id="A0A5B8U2Q1"/>
<dbReference type="CDD" id="cd07344">
    <property type="entry name" value="M48_yhfN_like"/>
    <property type="match status" value="1"/>
</dbReference>
<keyword evidence="3" id="KW-1185">Reference proteome</keyword>
<proteinExistence type="predicted"/>
<reference evidence="2 3" key="1">
    <citation type="journal article" date="2018" name="J. Microbiol.">
        <title>Baekduia soli gen. nov., sp. nov., a novel bacterium isolated from the soil of Baekdu Mountain and proposal of a novel family name, Baekduiaceae fam. nov.</title>
        <authorList>
            <person name="An D.S."/>
            <person name="Siddiqi M.Z."/>
            <person name="Kim K.H."/>
            <person name="Yu H.S."/>
            <person name="Im W.T."/>
        </authorList>
    </citation>
    <scope>NUCLEOTIDE SEQUENCE [LARGE SCALE GENOMIC DNA]</scope>
    <source>
        <strain evidence="2 3">BR7-21</strain>
    </source>
</reference>
<feature type="domain" description="YgjP-like metallopeptidase" evidence="1">
    <location>
        <begin position="27"/>
        <end position="223"/>
    </location>
</feature>
<gene>
    <name evidence="2" type="ORF">FSW04_05775</name>
</gene>
<accession>A0A5B8U2Q1</accession>
<dbReference type="PANTHER" id="PTHR30399">
    <property type="entry name" value="UNCHARACTERIZED PROTEIN YGJP"/>
    <property type="match status" value="1"/>
</dbReference>
<evidence type="ECO:0000313" key="2">
    <source>
        <dbReference type="EMBL" id="QEC47145.1"/>
    </source>
</evidence>
<dbReference type="Proteomes" id="UP000321805">
    <property type="component" value="Chromosome"/>
</dbReference>
<evidence type="ECO:0000259" key="1">
    <source>
        <dbReference type="Pfam" id="PF01863"/>
    </source>
</evidence>
<sequence>MPVACTPVPEAAVPFDYSVRRSDRARRVRVRVDPRDGAVEVVLPRRAAQREAAAAVAQLGGWIARRRAEAAAARARVAARDGTVPYLGTDLRLVPEPGRTRVHRRGDVLLVGDGDPGAALERWYRRQARVEIAPRLDRAAGAVGRPYTRLTIRDQRTRWGSCSATGAMSFNWRLLLAPERVLEYVVRHEAAHLVVMDHSPRFWALMERLMPGHEEPRRWLRTHGATLVL</sequence>
<evidence type="ECO:0000313" key="3">
    <source>
        <dbReference type="Proteomes" id="UP000321805"/>
    </source>
</evidence>
<dbReference type="Pfam" id="PF01863">
    <property type="entry name" value="YgjP-like"/>
    <property type="match status" value="1"/>
</dbReference>